<dbReference type="EMBL" id="BJYF01000066">
    <property type="protein sequence ID" value="GEN61724.1"/>
    <property type="molecule type" value="Genomic_DNA"/>
</dbReference>
<reference evidence="1 2" key="1">
    <citation type="submission" date="2019-07" db="EMBL/GenBank/DDBJ databases">
        <title>Whole genome shotgun sequence of Acetobacter nitrogenifigens NBRC 105050.</title>
        <authorList>
            <person name="Hosoyama A."/>
            <person name="Uohara A."/>
            <person name="Ohji S."/>
            <person name="Ichikawa N."/>
        </authorList>
    </citation>
    <scope>NUCLEOTIDE SEQUENCE [LARGE SCALE GENOMIC DNA]</scope>
    <source>
        <strain evidence="1 2">NBRC 105050</strain>
    </source>
</reference>
<dbReference type="STRING" id="1120919.GCA_000429165_03633"/>
<dbReference type="Proteomes" id="UP000321635">
    <property type="component" value="Unassembled WGS sequence"/>
</dbReference>
<proteinExistence type="predicted"/>
<name>A0A511XFJ7_9PROT</name>
<dbReference type="RefSeq" id="WP_084440694.1">
    <property type="nucleotide sequence ID" value="NZ_AUBI01000027.1"/>
</dbReference>
<evidence type="ECO:0000313" key="1">
    <source>
        <dbReference type="EMBL" id="GEN61724.1"/>
    </source>
</evidence>
<keyword evidence="2" id="KW-1185">Reference proteome</keyword>
<organism evidence="1 2">
    <name type="scientific">Acetobacter nitrogenifigens DSM 23921 = NBRC 105050</name>
    <dbReference type="NCBI Taxonomy" id="1120919"/>
    <lineage>
        <taxon>Bacteria</taxon>
        <taxon>Pseudomonadati</taxon>
        <taxon>Pseudomonadota</taxon>
        <taxon>Alphaproteobacteria</taxon>
        <taxon>Acetobacterales</taxon>
        <taxon>Acetobacteraceae</taxon>
        <taxon>Acetobacter</taxon>
    </lineage>
</organism>
<dbReference type="AlphaFoldDB" id="A0A511XFJ7"/>
<sequence length="120" mass="13094">MAARLTFSSARPMQPSRWACTSAAVSCRRCRCEWDDGDPAYEVPCRGCGAETGSPCDRPGGGNERVCHQRDQDAIRAGLLAPCEGLSWDHRHDKPLPLFARPVPHGMRVMTGAPVSRVFA</sequence>
<comment type="caution">
    <text evidence="1">The sequence shown here is derived from an EMBL/GenBank/DDBJ whole genome shotgun (WGS) entry which is preliminary data.</text>
</comment>
<evidence type="ECO:0000313" key="2">
    <source>
        <dbReference type="Proteomes" id="UP000321635"/>
    </source>
</evidence>
<dbReference type="OrthoDB" id="7218936at2"/>
<protein>
    <submittedName>
        <fullName evidence="1">Uncharacterized protein</fullName>
    </submittedName>
</protein>
<accession>A0A511XFJ7</accession>
<gene>
    <name evidence="1" type="ORF">ANI02nite_36080</name>
</gene>